<dbReference type="EMBL" id="QUAJ01000008">
    <property type="protein sequence ID" value="REI41741.1"/>
    <property type="molecule type" value="Genomic_DNA"/>
</dbReference>
<dbReference type="Proteomes" id="UP000263486">
    <property type="component" value="Unassembled WGS sequence"/>
</dbReference>
<organism evidence="2 3">
    <name type="scientific">Psychrilyobacter piezotolerans</name>
    <dbReference type="NCBI Taxonomy" id="2293438"/>
    <lineage>
        <taxon>Bacteria</taxon>
        <taxon>Fusobacteriati</taxon>
        <taxon>Fusobacteriota</taxon>
        <taxon>Fusobacteriia</taxon>
        <taxon>Fusobacteriales</taxon>
        <taxon>Fusobacteriaceae</taxon>
        <taxon>Psychrilyobacter</taxon>
    </lineage>
</organism>
<dbReference type="RefSeq" id="WP_114642009.1">
    <property type="nucleotide sequence ID" value="NZ_JAACIO010000008.1"/>
</dbReference>
<evidence type="ECO:0000259" key="1">
    <source>
        <dbReference type="Pfam" id="PF12697"/>
    </source>
</evidence>
<accession>A0ABX9KHZ5</accession>
<dbReference type="GO" id="GO:0016787">
    <property type="term" value="F:hydrolase activity"/>
    <property type="evidence" value="ECO:0007669"/>
    <property type="project" value="UniProtKB-KW"/>
</dbReference>
<feature type="domain" description="AB hydrolase-1" evidence="1">
    <location>
        <begin position="5"/>
        <end position="232"/>
    </location>
</feature>
<dbReference type="SUPFAM" id="SSF53474">
    <property type="entry name" value="alpha/beta-Hydrolases"/>
    <property type="match status" value="1"/>
</dbReference>
<evidence type="ECO:0000313" key="3">
    <source>
        <dbReference type="Proteomes" id="UP000263486"/>
    </source>
</evidence>
<dbReference type="InterPro" id="IPR000073">
    <property type="entry name" value="AB_hydrolase_1"/>
</dbReference>
<keyword evidence="3" id="KW-1185">Reference proteome</keyword>
<protein>
    <submittedName>
        <fullName evidence="2">Alpha/beta fold hydrolase</fullName>
    </submittedName>
</protein>
<keyword evidence="2" id="KW-0378">Hydrolase</keyword>
<reference evidence="2 3" key="1">
    <citation type="submission" date="2018-08" db="EMBL/GenBank/DDBJ databases">
        <title>Draft genome sequence of Psychrilyobacter sp. strain SD5 isolated from Black Sea water.</title>
        <authorList>
            <person name="Yadav S."/>
            <person name="Villanueva L."/>
            <person name="Damste J.S.S."/>
        </authorList>
    </citation>
    <scope>NUCLEOTIDE SEQUENCE [LARGE SCALE GENOMIC DNA]</scope>
    <source>
        <strain evidence="2 3">SD5</strain>
    </source>
</reference>
<dbReference type="PRINTS" id="PR00111">
    <property type="entry name" value="ABHYDROLASE"/>
</dbReference>
<gene>
    <name evidence="2" type="ORF">DYH56_06245</name>
</gene>
<evidence type="ECO:0000313" key="2">
    <source>
        <dbReference type="EMBL" id="REI41741.1"/>
    </source>
</evidence>
<comment type="caution">
    <text evidence="2">The sequence shown here is derived from an EMBL/GenBank/DDBJ whole genome shotgun (WGS) entry which is preliminary data.</text>
</comment>
<proteinExistence type="predicted"/>
<dbReference type="PANTHER" id="PTHR10992">
    <property type="entry name" value="METHYLESTERASE FAMILY MEMBER"/>
    <property type="match status" value="1"/>
</dbReference>
<dbReference type="Pfam" id="PF12697">
    <property type="entry name" value="Abhydrolase_6"/>
    <property type="match status" value="1"/>
</dbReference>
<dbReference type="PANTHER" id="PTHR10992:SF1086">
    <property type="entry name" value="AB HYDROLASE-1 DOMAIN-CONTAINING PROTEIN"/>
    <property type="match status" value="1"/>
</dbReference>
<dbReference type="InterPro" id="IPR000639">
    <property type="entry name" value="Epox_hydrolase-like"/>
</dbReference>
<dbReference type="Gene3D" id="3.40.50.1820">
    <property type="entry name" value="alpha/beta hydrolase"/>
    <property type="match status" value="1"/>
</dbReference>
<dbReference type="InterPro" id="IPR045889">
    <property type="entry name" value="MES/HNL"/>
</dbReference>
<sequence length="238" mass="26206">MSTYILVHGAWHGGWCWDKVVSLLKEKGHKVLAPDLPGHEQKDPIPPGQITLQDYVDKLCKVLDEQSEPVYLVGHSMGGAVITQTAEFRPDKIKKLVYVSAFLLQNGESLTTIASVDEDTLLFPNTAISEDKAYATVGEDLIKKIFFGDCSHEDVERAKSLLTNQPAAPLITPVETTSENFGRVSRIYISCTHDRAISPSAQKKMYTNSPCEKVIKMNTSHSPFLAAPDELAGHLLSL</sequence>
<dbReference type="PRINTS" id="PR00412">
    <property type="entry name" value="EPOXHYDRLASE"/>
</dbReference>
<name>A0ABX9KHZ5_9FUSO</name>
<dbReference type="InterPro" id="IPR029058">
    <property type="entry name" value="AB_hydrolase_fold"/>
</dbReference>